<proteinExistence type="predicted"/>
<dbReference type="Gene3D" id="3.40.50.300">
    <property type="entry name" value="P-loop containing nucleotide triphosphate hydrolases"/>
    <property type="match status" value="1"/>
</dbReference>
<keyword evidence="3" id="KW-1185">Reference proteome</keyword>
<evidence type="ECO:0000313" key="2">
    <source>
        <dbReference type="EMBL" id="CAD7086625.1"/>
    </source>
</evidence>
<gene>
    <name evidence="2" type="ORF">HERILL_LOCUS9383</name>
</gene>
<sequence>MTESRLRRSTIGMEYQTIILSQCFWRVLKNGLTDFLVAAEWPGAEKFNDTLVRYEHHGEGVVRLLHVEDEQSIRSCRVPNKINLDHWLSVNRSDKYRLVKYFHLFQEIQAQYFCQSDFFVDCTFQDLVLLTNGDVDKKVIAEYFEVDRENPLESDVLLGIEDQNTKKYRIKNTFSTLTCQLEPLLLAESDFYKLVDVLADCLLSKKRIGLQFKVCRDYLYPLIKHVLKFEKDKESYFALLSGKVRIKSRERPNEVDILRTALSKDIAFRMRRAFKIQILETPPDTPENNETIKMTQDTKLDELVDRFEAALRPTGDMTGSPLSEDFCKRNEIAREIVDCTKKRLNDQFIKGHRELSPSAKVVRRLLIEKLISDWEAEETFQTVASTRFPATKGFVNRFTPHSEPQIEDPIEFAQEIADLVTECEDDERNINITEKSGSGKFIRNLCQLSGHAIVRVSSWNEFSGNFIKGRSISDSVNKFRDSLRELLGDENFNSIHIYKLHIEFDPFDGYEEANFFKPLPLPPTYQSIVDFYEKFRLVINYPSRMKIRQLVGEELRKVEPKLDEEGYTSFLLESVNKWIMDSPGTLFTLKETNTFLQELNEHLNIFKIDEVNPLNNVKLTAEAPEHVEIPSNLLKTKFSELDYVIQKRLLEESNVILQGQKVKLGDLITSDAVDLIDEDTLLKLLVCHNGEESEIRMGSGRQFGFLVYNSFYVSRRIRQNFVDCSLFDIPINITNGVYYLRNGDPSDAIVVANTRKSFSNLKDRELVNFNGNVHWVQNLQGGLIWRDSIGSTEILTKIPGPRKTTWSEEQFLRVNDNRVVLVCGIPGDGKSRLLDSLSKELLKETEAIYTIRINLNMYRHFLDEKQQEHKQLQPPNYTECWEFLLEMSQSHEDTRLNTQFEINLFRALFDRQESVKLQLVVLLDGFDQIRPDHQEIVLNYMQHLKDCSHLRKLFITAQPNSCHLLERCFNTLGYEIKDLSNEDQRELFWHLVAEKGLEIEESEAKKFLKEARLKLSDETDEQFTAIPLHLKILAAIYAEKRQEGKSNFNDCNQSELFEMFVKQSYEIFMEDQMQNNQANATTREEAEGAYETFLSQHEKLALWALYNPEDLKQIIKSFEDYQAEVEDLLREIEFGQYKFGIVFAVIDGRPQFSHRTFAEYFSARYIHRYMERSAREGGMGILNIILNAENGPFLMFLNSMIPENRNWVCRDQGYSQITTGTISSTLLNLSQRSAWKVFDCVSDILKEESSLKHQIFIDIIERFPNDVNYFMLLGFLLKWGIDLTWTTPSGKTILHLAASEASSWKASSRQGKQSQFFQRLNQRFKIPLWLINSSKFDMKLFQPDFSTLDIFKMLVKNGAKCTADSDNLTPYHYAAAAGNKDICEEFQYEDIISEVDSRRDAYIEEFGETILFGKALRAEQELEKRRVSENEKKTRKKPSKSLKTETENSKNLN</sequence>
<dbReference type="PANTHER" id="PTHR46844:SF1">
    <property type="entry name" value="SLR5058 PROTEIN"/>
    <property type="match status" value="1"/>
</dbReference>
<dbReference type="OrthoDB" id="8057212at2759"/>
<feature type="region of interest" description="Disordered" evidence="1">
    <location>
        <begin position="1422"/>
        <end position="1453"/>
    </location>
</feature>
<feature type="compositionally biased region" description="Basic and acidic residues" evidence="1">
    <location>
        <begin position="1442"/>
        <end position="1453"/>
    </location>
</feature>
<feature type="compositionally biased region" description="Basic and acidic residues" evidence="1">
    <location>
        <begin position="1422"/>
        <end position="1432"/>
    </location>
</feature>
<dbReference type="Proteomes" id="UP000594454">
    <property type="component" value="Chromosome 4"/>
</dbReference>
<name>A0A7R8YYA2_HERIL</name>
<dbReference type="SUPFAM" id="SSF48403">
    <property type="entry name" value="Ankyrin repeat"/>
    <property type="match status" value="1"/>
</dbReference>
<reference evidence="2 3" key="1">
    <citation type="submission" date="2020-11" db="EMBL/GenBank/DDBJ databases">
        <authorList>
            <person name="Wallbank WR R."/>
            <person name="Pardo Diaz C."/>
            <person name="Kozak K."/>
            <person name="Martin S."/>
            <person name="Jiggins C."/>
            <person name="Moest M."/>
            <person name="Warren A I."/>
            <person name="Generalovic N T."/>
            <person name="Byers J.R.P. K."/>
            <person name="Montejo-Kovacevich G."/>
            <person name="Yen C E."/>
        </authorList>
    </citation>
    <scope>NUCLEOTIDE SEQUENCE [LARGE SCALE GENOMIC DNA]</scope>
</reference>
<organism evidence="2 3">
    <name type="scientific">Hermetia illucens</name>
    <name type="common">Black soldier fly</name>
    <dbReference type="NCBI Taxonomy" id="343691"/>
    <lineage>
        <taxon>Eukaryota</taxon>
        <taxon>Metazoa</taxon>
        <taxon>Ecdysozoa</taxon>
        <taxon>Arthropoda</taxon>
        <taxon>Hexapoda</taxon>
        <taxon>Insecta</taxon>
        <taxon>Pterygota</taxon>
        <taxon>Neoptera</taxon>
        <taxon>Endopterygota</taxon>
        <taxon>Diptera</taxon>
        <taxon>Brachycera</taxon>
        <taxon>Stratiomyomorpha</taxon>
        <taxon>Stratiomyidae</taxon>
        <taxon>Hermetiinae</taxon>
        <taxon>Hermetia</taxon>
    </lineage>
</organism>
<accession>A0A7R8YYA2</accession>
<evidence type="ECO:0000313" key="3">
    <source>
        <dbReference type="Proteomes" id="UP000594454"/>
    </source>
</evidence>
<evidence type="ECO:0008006" key="4">
    <source>
        <dbReference type="Google" id="ProtNLM"/>
    </source>
</evidence>
<dbReference type="InterPro" id="IPR036770">
    <property type="entry name" value="Ankyrin_rpt-contain_sf"/>
</dbReference>
<dbReference type="SUPFAM" id="SSF52540">
    <property type="entry name" value="P-loop containing nucleoside triphosphate hydrolases"/>
    <property type="match status" value="1"/>
</dbReference>
<protein>
    <recommendedName>
        <fullName evidence="4">NACHT domain-containing protein</fullName>
    </recommendedName>
</protein>
<evidence type="ECO:0000256" key="1">
    <source>
        <dbReference type="SAM" id="MobiDB-lite"/>
    </source>
</evidence>
<dbReference type="PANTHER" id="PTHR46844">
    <property type="entry name" value="SLR5058 PROTEIN"/>
    <property type="match status" value="1"/>
</dbReference>
<dbReference type="Gene3D" id="1.25.40.20">
    <property type="entry name" value="Ankyrin repeat-containing domain"/>
    <property type="match status" value="1"/>
</dbReference>
<dbReference type="SUPFAM" id="SSF140860">
    <property type="entry name" value="Pseudo ankyrin repeat-like"/>
    <property type="match status" value="1"/>
</dbReference>
<dbReference type="InterPro" id="IPR027417">
    <property type="entry name" value="P-loop_NTPase"/>
</dbReference>
<dbReference type="EMBL" id="LR899012">
    <property type="protein sequence ID" value="CAD7086625.1"/>
    <property type="molecule type" value="Genomic_DNA"/>
</dbReference>
<dbReference type="InParanoid" id="A0A7R8YYA2"/>